<reference evidence="2" key="1">
    <citation type="journal article" date="2009" name="Genome Res.">
        <title>Comparative genomic analyses of the human fungal pathogens Coccidioides and their relatives.</title>
        <authorList>
            <person name="Sharpton T.J."/>
            <person name="Stajich J.E."/>
            <person name="Rounsley S.D."/>
            <person name="Gardner M.J."/>
            <person name="Wortman J.R."/>
            <person name="Jordar V.S."/>
            <person name="Maiti R."/>
            <person name="Kodira C.D."/>
            <person name="Neafsey D.E."/>
            <person name="Zeng Q."/>
            <person name="Hung C.-Y."/>
            <person name="McMahan C."/>
            <person name="Muszewska A."/>
            <person name="Grynberg M."/>
            <person name="Mandel M.A."/>
            <person name="Kellner E.M."/>
            <person name="Barker B.M."/>
            <person name="Galgiani J.N."/>
            <person name="Orbach M.J."/>
            <person name="Kirkland T.N."/>
            <person name="Cole G.T."/>
            <person name="Henn M.R."/>
            <person name="Birren B.W."/>
            <person name="Taylor J.W."/>
        </authorList>
    </citation>
    <scope>NUCLEOTIDE SEQUENCE [LARGE SCALE GENOMIC DNA]</scope>
    <source>
        <strain evidence="2">RS</strain>
    </source>
</reference>
<organism evidence="1 2">
    <name type="scientific">Coccidioides immitis (strain RS)</name>
    <name type="common">Valley fever fungus</name>
    <dbReference type="NCBI Taxonomy" id="246410"/>
    <lineage>
        <taxon>Eukaryota</taxon>
        <taxon>Fungi</taxon>
        <taxon>Dikarya</taxon>
        <taxon>Ascomycota</taxon>
        <taxon>Pezizomycotina</taxon>
        <taxon>Eurotiomycetes</taxon>
        <taxon>Eurotiomycetidae</taxon>
        <taxon>Onygenales</taxon>
        <taxon>Onygenaceae</taxon>
        <taxon>Coccidioides</taxon>
    </lineage>
</organism>
<dbReference type="GeneID" id="4565541"/>
<keyword evidence="2" id="KW-1185">Reference proteome</keyword>
<protein>
    <submittedName>
        <fullName evidence="1">Uncharacterized protein</fullName>
    </submittedName>
</protein>
<proteinExistence type="predicted"/>
<dbReference type="KEGG" id="cim:CIMG_00564"/>
<sequence length="103" mass="11573">MAQRSIYRFIDLNPEYEALAALKPLSAYTGVLRTLGDASVLAEEYLETQAVRAIYDCVKQRDPAFKFVEPSSAPQNDMSWLSGLSKLTLDCCSPMRRCLPHKT</sequence>
<evidence type="ECO:0000313" key="2">
    <source>
        <dbReference type="Proteomes" id="UP000001261"/>
    </source>
</evidence>
<reference evidence="2" key="2">
    <citation type="journal article" date="2010" name="Genome Res.">
        <title>Population genomic sequencing of Coccidioides fungi reveals recent hybridization and transposon control.</title>
        <authorList>
            <person name="Neafsey D.E."/>
            <person name="Barker B.M."/>
            <person name="Sharpton T.J."/>
            <person name="Stajich J.E."/>
            <person name="Park D.J."/>
            <person name="Whiston E."/>
            <person name="Hung C.-Y."/>
            <person name="McMahan C."/>
            <person name="White J."/>
            <person name="Sykes S."/>
            <person name="Heiman D."/>
            <person name="Young S."/>
            <person name="Zeng Q."/>
            <person name="Abouelleil A."/>
            <person name="Aftuck L."/>
            <person name="Bessette D."/>
            <person name="Brown A."/>
            <person name="FitzGerald M."/>
            <person name="Lui A."/>
            <person name="Macdonald J.P."/>
            <person name="Priest M."/>
            <person name="Orbach M.J."/>
            <person name="Galgiani J.N."/>
            <person name="Kirkland T.N."/>
            <person name="Cole G.T."/>
            <person name="Birren B.W."/>
            <person name="Henn M.R."/>
            <person name="Taylor J.W."/>
            <person name="Rounsley S.D."/>
        </authorList>
    </citation>
    <scope>GENOME REANNOTATION</scope>
    <source>
        <strain evidence="2">RS</strain>
    </source>
</reference>
<name>J3KH97_COCIM</name>
<dbReference type="EMBL" id="GG704911">
    <property type="protein sequence ID" value="EAS35210.3"/>
    <property type="molecule type" value="Genomic_DNA"/>
</dbReference>
<evidence type="ECO:0000313" key="1">
    <source>
        <dbReference type="EMBL" id="EAS35210.3"/>
    </source>
</evidence>
<dbReference type="InParanoid" id="J3KH97"/>
<dbReference type="AlphaFoldDB" id="J3KH97"/>
<gene>
    <name evidence="1" type="ORF">CIMG_00564</name>
</gene>
<accession>J3KH97</accession>
<dbReference type="VEuPathDB" id="FungiDB:CIMG_00564"/>
<dbReference type="Proteomes" id="UP000001261">
    <property type="component" value="Unassembled WGS sequence"/>
</dbReference>
<dbReference type="RefSeq" id="XP_001246793.2">
    <property type="nucleotide sequence ID" value="XM_001246792.2"/>
</dbReference>